<dbReference type="GO" id="GO:0008440">
    <property type="term" value="F:inositol-1,4,5-trisphosphate 3-kinase activity"/>
    <property type="evidence" value="ECO:0007669"/>
    <property type="project" value="TreeGrafter"/>
</dbReference>
<keyword evidence="4 8" id="KW-0418">Kinase</keyword>
<dbReference type="GO" id="GO:0005737">
    <property type="term" value="C:cytoplasm"/>
    <property type="evidence" value="ECO:0007669"/>
    <property type="project" value="TreeGrafter"/>
</dbReference>
<dbReference type="GO" id="GO:0051765">
    <property type="term" value="F:inositol tetrakisphosphate kinase activity"/>
    <property type="evidence" value="ECO:0007669"/>
    <property type="project" value="TreeGrafter"/>
</dbReference>
<keyword evidence="5" id="KW-0067">ATP-binding</keyword>
<name>A0A7R9HSF1_9NEOP</name>
<feature type="region of interest" description="Disordered" evidence="9">
    <location>
        <begin position="340"/>
        <end position="363"/>
    </location>
</feature>
<gene>
    <name evidence="10" type="ORF">TMSB3V08_LOCUS9385</name>
</gene>
<dbReference type="PANTHER" id="PTHR12400:SF51">
    <property type="entry name" value="INOSITOL POLYPHOSPHATE MULTIKINASE"/>
    <property type="match status" value="1"/>
</dbReference>
<dbReference type="Gene3D" id="3.30.470.160">
    <property type="entry name" value="Inositol polyphosphate kinase"/>
    <property type="match status" value="1"/>
</dbReference>
<comment type="catalytic activity">
    <reaction evidence="7">
        <text>1D-myo-inositol 1,3,4,6-tetrakisphosphate + ATP = 1D-myo-inositol 1,3,4,5,6-pentakisphosphate + ADP + H(+)</text>
        <dbReference type="Rhea" id="RHEA:12717"/>
        <dbReference type="ChEBI" id="CHEBI:15378"/>
        <dbReference type="ChEBI" id="CHEBI:30616"/>
        <dbReference type="ChEBI" id="CHEBI:57660"/>
        <dbReference type="ChEBI" id="CHEBI:57733"/>
        <dbReference type="ChEBI" id="CHEBI:456216"/>
        <dbReference type="EC" id="2.7.1.140"/>
    </reaction>
</comment>
<sequence length="494" mass="55349">MLNQPNILAQLVSCLPTKDLNMSATVFVRKKNSENVLKKNGINAKLYRPCDHSEGPSLPPSITVLDNQVAGHSFTRADSSLGILKHTDGSVLKPILKPGPGAREIQFYKNLQQATDPVSVELKGFVPEFRGTTTVTVNGRDVECIVLENVTSEFAEPCIMDIKIGRQTWDPEASTNKIETEKAKYADSRKEYGFCIPGFQVYRVSTGKVIRLGKDYGKKLNKETIKDALKLFLNADSGLNRHLLLQLLSKLWRILRWCRRQRRYRIYASSLLLMYDAKRLRQNLRKTTGTPERPMSPVLSRAHSFAAPVLCRAQSLKLNLALRSNSALIDEGSFTGRITNRGSYRSVPTTPTRISSPGIPEKSRSLVGAANDIGRSLSQTISRSLSFVSASPTPPPLERQSSNGSWHFDFKEACRTHSLVNNYEKDLQSMKDNYKSELDDLVSEEKPGDRELWAKVKMIDFAHTFSSVGDEGDTNYLDGLESLIKLLESLFEDF</sequence>
<keyword evidence="3" id="KW-0547">Nucleotide-binding</keyword>
<feature type="compositionally biased region" description="Polar residues" evidence="9">
    <location>
        <begin position="340"/>
        <end position="355"/>
    </location>
</feature>
<organism evidence="10">
    <name type="scientific">Timema monikensis</name>
    <dbReference type="NCBI Taxonomy" id="170555"/>
    <lineage>
        <taxon>Eukaryota</taxon>
        <taxon>Metazoa</taxon>
        <taxon>Ecdysozoa</taxon>
        <taxon>Arthropoda</taxon>
        <taxon>Hexapoda</taxon>
        <taxon>Insecta</taxon>
        <taxon>Pterygota</taxon>
        <taxon>Neoptera</taxon>
        <taxon>Polyneoptera</taxon>
        <taxon>Phasmatodea</taxon>
        <taxon>Timematodea</taxon>
        <taxon>Timematoidea</taxon>
        <taxon>Timematidae</taxon>
        <taxon>Timema</taxon>
    </lineage>
</organism>
<evidence type="ECO:0000256" key="8">
    <source>
        <dbReference type="RuleBase" id="RU363090"/>
    </source>
</evidence>
<dbReference type="InterPro" id="IPR005522">
    <property type="entry name" value="IPK"/>
</dbReference>
<evidence type="ECO:0000256" key="4">
    <source>
        <dbReference type="ARBA" id="ARBA00022777"/>
    </source>
</evidence>
<dbReference type="AlphaFoldDB" id="A0A7R9HSF1"/>
<keyword evidence="2 8" id="KW-0808">Transferase</keyword>
<evidence type="ECO:0000256" key="3">
    <source>
        <dbReference type="ARBA" id="ARBA00022741"/>
    </source>
</evidence>
<reference evidence="10" key="1">
    <citation type="submission" date="2020-11" db="EMBL/GenBank/DDBJ databases">
        <authorList>
            <person name="Tran Van P."/>
        </authorList>
    </citation>
    <scope>NUCLEOTIDE SEQUENCE</scope>
</reference>
<proteinExistence type="inferred from homology"/>
<evidence type="ECO:0000256" key="7">
    <source>
        <dbReference type="ARBA" id="ARBA00036525"/>
    </source>
</evidence>
<dbReference type="PANTHER" id="PTHR12400">
    <property type="entry name" value="INOSITOL POLYPHOSPHATE KINASE"/>
    <property type="match status" value="1"/>
</dbReference>
<evidence type="ECO:0000256" key="9">
    <source>
        <dbReference type="SAM" id="MobiDB-lite"/>
    </source>
</evidence>
<dbReference type="GO" id="GO:0005524">
    <property type="term" value="F:ATP binding"/>
    <property type="evidence" value="ECO:0007669"/>
    <property type="project" value="UniProtKB-KW"/>
</dbReference>
<protein>
    <recommendedName>
        <fullName evidence="8">Kinase</fullName>
        <ecNumber evidence="8">2.7.-.-</ecNumber>
    </recommendedName>
</protein>
<dbReference type="SUPFAM" id="SSF56104">
    <property type="entry name" value="SAICAR synthase-like"/>
    <property type="match status" value="1"/>
</dbReference>
<evidence type="ECO:0000256" key="6">
    <source>
        <dbReference type="ARBA" id="ARBA00036164"/>
    </source>
</evidence>
<dbReference type="Pfam" id="PF03770">
    <property type="entry name" value="IPK"/>
    <property type="match status" value="1"/>
</dbReference>
<evidence type="ECO:0000256" key="5">
    <source>
        <dbReference type="ARBA" id="ARBA00022840"/>
    </source>
</evidence>
<evidence type="ECO:0000256" key="1">
    <source>
        <dbReference type="ARBA" id="ARBA00007374"/>
    </source>
</evidence>
<dbReference type="InterPro" id="IPR038286">
    <property type="entry name" value="IPK_sf"/>
</dbReference>
<dbReference type="EMBL" id="OB795782">
    <property type="protein sequence ID" value="CAD7432681.1"/>
    <property type="molecule type" value="Genomic_DNA"/>
</dbReference>
<accession>A0A7R9HSF1</accession>
<comment type="catalytic activity">
    <reaction evidence="6">
        <text>1D-myo-inositol 1,4,5-trisphosphate + 2 ATP = 1D-myo-inositol 1,3,4,5,6-pentakisphosphate + 2 ADP + 2 H(+)</text>
        <dbReference type="Rhea" id="RHEA:32359"/>
        <dbReference type="ChEBI" id="CHEBI:15378"/>
        <dbReference type="ChEBI" id="CHEBI:30616"/>
        <dbReference type="ChEBI" id="CHEBI:57733"/>
        <dbReference type="ChEBI" id="CHEBI:203600"/>
        <dbReference type="ChEBI" id="CHEBI:456216"/>
        <dbReference type="EC" id="2.7.1.151"/>
    </reaction>
</comment>
<evidence type="ECO:0000256" key="2">
    <source>
        <dbReference type="ARBA" id="ARBA00022679"/>
    </source>
</evidence>
<evidence type="ECO:0000313" key="10">
    <source>
        <dbReference type="EMBL" id="CAD7432681.1"/>
    </source>
</evidence>
<dbReference type="EC" id="2.7.-.-" evidence="8"/>
<dbReference type="GO" id="GO:0005634">
    <property type="term" value="C:nucleus"/>
    <property type="evidence" value="ECO:0007669"/>
    <property type="project" value="TreeGrafter"/>
</dbReference>
<comment type="similarity">
    <text evidence="1 8">Belongs to the inositol phosphokinase (IPK) family.</text>
</comment>
<dbReference type="GO" id="GO:0032958">
    <property type="term" value="P:inositol phosphate biosynthetic process"/>
    <property type="evidence" value="ECO:0007669"/>
    <property type="project" value="InterPro"/>
</dbReference>